<dbReference type="AlphaFoldDB" id="A0AAE3TDR1"/>
<organism evidence="5 6">
    <name type="scientific">Stygiobacter electus</name>
    <dbReference type="NCBI Taxonomy" id="3032292"/>
    <lineage>
        <taxon>Bacteria</taxon>
        <taxon>Pseudomonadati</taxon>
        <taxon>Ignavibacteriota</taxon>
        <taxon>Ignavibacteria</taxon>
        <taxon>Ignavibacteriales</taxon>
        <taxon>Melioribacteraceae</taxon>
        <taxon>Stygiobacter</taxon>
    </lineage>
</organism>
<dbReference type="Pfam" id="PF03450">
    <property type="entry name" value="CO_deh_flav_C"/>
    <property type="match status" value="1"/>
</dbReference>
<evidence type="ECO:0000259" key="4">
    <source>
        <dbReference type="PROSITE" id="PS51387"/>
    </source>
</evidence>
<evidence type="ECO:0000256" key="2">
    <source>
        <dbReference type="ARBA" id="ARBA00022827"/>
    </source>
</evidence>
<dbReference type="SMART" id="SM01092">
    <property type="entry name" value="CO_deh_flav_C"/>
    <property type="match status" value="1"/>
</dbReference>
<gene>
    <name evidence="5" type="ORF">P0M35_11590</name>
</gene>
<dbReference type="InterPro" id="IPR016169">
    <property type="entry name" value="FAD-bd_PCMH_sub2"/>
</dbReference>
<keyword evidence="2" id="KW-0274">FAD</keyword>
<evidence type="ECO:0000256" key="3">
    <source>
        <dbReference type="ARBA" id="ARBA00023002"/>
    </source>
</evidence>
<dbReference type="RefSeq" id="WP_321536567.1">
    <property type="nucleotide sequence ID" value="NZ_JARGDL010000018.1"/>
</dbReference>
<comment type="caution">
    <text evidence="5">The sequence shown here is derived from an EMBL/GenBank/DDBJ whole genome shotgun (WGS) entry which is preliminary data.</text>
</comment>
<dbReference type="Gene3D" id="3.30.465.10">
    <property type="match status" value="1"/>
</dbReference>
<dbReference type="InterPro" id="IPR051312">
    <property type="entry name" value="Diverse_Substr_Oxidored"/>
</dbReference>
<dbReference type="InterPro" id="IPR002346">
    <property type="entry name" value="Mopterin_DH_FAD-bd"/>
</dbReference>
<dbReference type="InterPro" id="IPR016167">
    <property type="entry name" value="FAD-bd_PCMH_sub1"/>
</dbReference>
<proteinExistence type="predicted"/>
<keyword evidence="1" id="KW-0285">Flavoprotein</keyword>
<keyword evidence="6" id="KW-1185">Reference proteome</keyword>
<dbReference type="GO" id="GO:0016491">
    <property type="term" value="F:oxidoreductase activity"/>
    <property type="evidence" value="ECO:0007669"/>
    <property type="project" value="UniProtKB-KW"/>
</dbReference>
<dbReference type="InterPro" id="IPR036318">
    <property type="entry name" value="FAD-bd_PCMH-like_sf"/>
</dbReference>
<dbReference type="PANTHER" id="PTHR42659:SF9">
    <property type="entry name" value="XANTHINE DEHYDROGENASE FAD-BINDING SUBUNIT XDHB-RELATED"/>
    <property type="match status" value="1"/>
</dbReference>
<dbReference type="Pfam" id="PF00941">
    <property type="entry name" value="FAD_binding_5"/>
    <property type="match status" value="1"/>
</dbReference>
<name>A0AAE3TDR1_9BACT</name>
<dbReference type="FunFam" id="3.30.465.10:FF:000017">
    <property type="entry name" value="Xanthine dehydrogenase, FAD binding subunit"/>
    <property type="match status" value="1"/>
</dbReference>
<feature type="domain" description="FAD-binding PCMH-type" evidence="4">
    <location>
        <begin position="1"/>
        <end position="180"/>
    </location>
</feature>
<reference evidence="5" key="1">
    <citation type="submission" date="2023-03" db="EMBL/GenBank/DDBJ databases">
        <title>Stygiobacter electus gen. nov., sp. nov., facultatively anaerobic thermotolerant bacterium of the class Ignavibacteria from a well of Yessentuki mineral water deposit.</title>
        <authorList>
            <person name="Podosokorskaya O.A."/>
            <person name="Elcheninov A.G."/>
            <person name="Petrova N.F."/>
            <person name="Zavarzina D.G."/>
            <person name="Kublanov I.V."/>
            <person name="Merkel A.Y."/>
        </authorList>
    </citation>
    <scope>NUCLEOTIDE SEQUENCE</scope>
    <source>
        <strain evidence="5">09-Me</strain>
    </source>
</reference>
<dbReference type="InterPro" id="IPR036683">
    <property type="entry name" value="CO_DH_flav_C_dom_sf"/>
</dbReference>
<evidence type="ECO:0000256" key="1">
    <source>
        <dbReference type="ARBA" id="ARBA00022630"/>
    </source>
</evidence>
<accession>A0AAE3TDR1</accession>
<evidence type="ECO:0000313" key="6">
    <source>
        <dbReference type="Proteomes" id="UP001221302"/>
    </source>
</evidence>
<evidence type="ECO:0000313" key="5">
    <source>
        <dbReference type="EMBL" id="MDF1612796.1"/>
    </source>
</evidence>
<sequence length="295" mass="33057">MINLNCKVETPKSLNEVITLLSHANSKTKILAGGTDLVVGKIQGSKRFIDTETLIDINKIDELHKIEFIDGKIFIGAASTFSEIEENEIISKHLPILKKAVSTIGSLQIRNRATIAGNFVNNAPCADSVPALLVYDAELELMSANGTRNISLQKFLEAPYKTQLQRNEIVTKIIISTPNKNLKGDFYKLGRRRAVAISRITLALLCEIENNFIKDIKIASGAVTPIGKRFYELENFAKEKKIEKELLINLSQKIGEEILNITGLRWSSAYKLPVVQQMFYQLLNNIMINKNENKI</sequence>
<dbReference type="SUPFAM" id="SSF55447">
    <property type="entry name" value="CO dehydrogenase flavoprotein C-terminal domain-like"/>
    <property type="match status" value="1"/>
</dbReference>
<dbReference type="SUPFAM" id="SSF56176">
    <property type="entry name" value="FAD-binding/transporter-associated domain-like"/>
    <property type="match status" value="1"/>
</dbReference>
<keyword evidence="3" id="KW-0560">Oxidoreductase</keyword>
<dbReference type="PROSITE" id="PS51387">
    <property type="entry name" value="FAD_PCMH"/>
    <property type="match status" value="1"/>
</dbReference>
<dbReference type="InterPro" id="IPR016166">
    <property type="entry name" value="FAD-bd_PCMH"/>
</dbReference>
<dbReference type="InterPro" id="IPR005107">
    <property type="entry name" value="CO_DH_flav_C"/>
</dbReference>
<dbReference type="EMBL" id="JARGDL010000018">
    <property type="protein sequence ID" value="MDF1612796.1"/>
    <property type="molecule type" value="Genomic_DNA"/>
</dbReference>
<protein>
    <submittedName>
        <fullName evidence="5">FAD binding domain-containing protein</fullName>
    </submittedName>
</protein>
<dbReference type="Gene3D" id="3.30.390.50">
    <property type="entry name" value="CO dehydrogenase flavoprotein, C-terminal domain"/>
    <property type="match status" value="1"/>
</dbReference>
<dbReference type="Proteomes" id="UP001221302">
    <property type="component" value="Unassembled WGS sequence"/>
</dbReference>
<dbReference type="PANTHER" id="PTHR42659">
    <property type="entry name" value="XANTHINE DEHYDROGENASE SUBUNIT C-RELATED"/>
    <property type="match status" value="1"/>
</dbReference>
<dbReference type="Gene3D" id="3.30.43.10">
    <property type="entry name" value="Uridine Diphospho-n-acetylenolpyruvylglucosamine Reductase, domain 2"/>
    <property type="match status" value="1"/>
</dbReference>
<dbReference type="GO" id="GO:0071949">
    <property type="term" value="F:FAD binding"/>
    <property type="evidence" value="ECO:0007669"/>
    <property type="project" value="InterPro"/>
</dbReference>